<evidence type="ECO:0000256" key="3">
    <source>
        <dbReference type="ARBA" id="ARBA00023242"/>
    </source>
</evidence>
<evidence type="ECO:0000256" key="1">
    <source>
        <dbReference type="ARBA" id="ARBA00004123"/>
    </source>
</evidence>
<feature type="compositionally biased region" description="Low complexity" evidence="4">
    <location>
        <begin position="180"/>
        <end position="190"/>
    </location>
</feature>
<feature type="compositionally biased region" description="Basic residues" evidence="4">
    <location>
        <begin position="1"/>
        <end position="13"/>
    </location>
</feature>
<feature type="region of interest" description="Disordered" evidence="4">
    <location>
        <begin position="180"/>
        <end position="247"/>
    </location>
</feature>
<feature type="region of interest" description="Disordered" evidence="4">
    <location>
        <begin position="1"/>
        <end position="29"/>
    </location>
</feature>
<proteinExistence type="inferred from homology"/>
<dbReference type="Proteomes" id="UP001445335">
    <property type="component" value="Unassembled WGS sequence"/>
</dbReference>
<evidence type="ECO:0000256" key="2">
    <source>
        <dbReference type="ARBA" id="ARBA00007643"/>
    </source>
</evidence>
<feature type="region of interest" description="Disordered" evidence="4">
    <location>
        <begin position="111"/>
        <end position="138"/>
    </location>
</feature>
<keyword evidence="3" id="KW-0539">Nucleus</keyword>
<dbReference type="PANTHER" id="PTHR13486:SF2">
    <property type="entry name" value="SPLICING FACTOR C9ORF78"/>
    <property type="match status" value="1"/>
</dbReference>
<dbReference type="GO" id="GO:0000398">
    <property type="term" value="P:mRNA splicing, via spliceosome"/>
    <property type="evidence" value="ECO:0007669"/>
    <property type="project" value="TreeGrafter"/>
</dbReference>
<dbReference type="PANTHER" id="PTHR13486">
    <property type="entry name" value="TELOMERE LENGTH AND SILENCING PROTEIN 1 TLS1 FAMILY MEMBER"/>
    <property type="match status" value="1"/>
</dbReference>
<comment type="subcellular location">
    <subcellularLocation>
        <location evidence="1">Nucleus</location>
    </subcellularLocation>
</comment>
<evidence type="ECO:0000256" key="4">
    <source>
        <dbReference type="SAM" id="MobiDB-lite"/>
    </source>
</evidence>
<evidence type="ECO:0000313" key="6">
    <source>
        <dbReference type="Proteomes" id="UP001445335"/>
    </source>
</evidence>
<reference evidence="5 6" key="1">
    <citation type="journal article" date="2024" name="Nat. Commun.">
        <title>Phylogenomics reveals the evolutionary origins of lichenization in chlorophyte algae.</title>
        <authorList>
            <person name="Puginier C."/>
            <person name="Libourel C."/>
            <person name="Otte J."/>
            <person name="Skaloud P."/>
            <person name="Haon M."/>
            <person name="Grisel S."/>
            <person name="Petersen M."/>
            <person name="Berrin J.G."/>
            <person name="Delaux P.M."/>
            <person name="Dal Grande F."/>
            <person name="Keller J."/>
        </authorList>
    </citation>
    <scope>NUCLEOTIDE SEQUENCE [LARGE SCALE GENOMIC DNA]</scope>
    <source>
        <strain evidence="5 6">SAG 245.80</strain>
    </source>
</reference>
<feature type="compositionally biased region" description="Basic and acidic residues" evidence="4">
    <location>
        <begin position="14"/>
        <end position="29"/>
    </location>
</feature>
<gene>
    <name evidence="5" type="ORF">WJX81_005270</name>
</gene>
<accession>A0AAW1S4Z4</accession>
<dbReference type="EMBL" id="JALJOU010000011">
    <property type="protein sequence ID" value="KAK9841009.1"/>
    <property type="molecule type" value="Genomic_DNA"/>
</dbReference>
<protein>
    <submittedName>
        <fullName evidence="5">Uncharacterized protein</fullName>
    </submittedName>
</protein>
<comment type="caution">
    <text evidence="5">The sequence shown here is derived from an EMBL/GenBank/DDBJ whole genome shotgun (WGS) entry which is preliminary data.</text>
</comment>
<dbReference type="AlphaFoldDB" id="A0AAW1S4Z4"/>
<feature type="compositionally biased region" description="Basic and acidic residues" evidence="4">
    <location>
        <begin position="215"/>
        <end position="227"/>
    </location>
</feature>
<dbReference type="GO" id="GO:0005681">
    <property type="term" value="C:spliceosomal complex"/>
    <property type="evidence" value="ECO:0007669"/>
    <property type="project" value="TreeGrafter"/>
</dbReference>
<dbReference type="Pfam" id="PF07052">
    <property type="entry name" value="Hep_59"/>
    <property type="match status" value="1"/>
</dbReference>
<evidence type="ECO:0000313" key="5">
    <source>
        <dbReference type="EMBL" id="KAK9841009.1"/>
    </source>
</evidence>
<organism evidence="5 6">
    <name type="scientific">Elliptochloris bilobata</name>
    <dbReference type="NCBI Taxonomy" id="381761"/>
    <lineage>
        <taxon>Eukaryota</taxon>
        <taxon>Viridiplantae</taxon>
        <taxon>Chlorophyta</taxon>
        <taxon>core chlorophytes</taxon>
        <taxon>Trebouxiophyceae</taxon>
        <taxon>Trebouxiophyceae incertae sedis</taxon>
        <taxon>Elliptochloris clade</taxon>
        <taxon>Elliptochloris</taxon>
    </lineage>
</organism>
<name>A0AAW1S4Z4_9CHLO</name>
<sequence>MASNKKQRKLRKRKADDAGEERSADEGDETLRSLLQDAKLLHKARARPSGLSAEVLLSSAVVEDGVEELGATHGNSELLESYVKEKVKEVEALDPEMEKYVETQLAKRLGRSKDATENVPVDAQTREDQELYGVPENLKAPKHKVQDVSSWMTGIQEVPLPMAYKLRNIEDTEAAKKRLLASSSANASRAALEEEAEEEVDDGPKGPQRGTYPRDFGHQRTRQEAGKKTPPGIRPVPVSFKDRRRKA</sequence>
<comment type="similarity">
    <text evidence="2">Belongs to the TLS1 family.</text>
</comment>
<dbReference type="InterPro" id="IPR010756">
    <property type="entry name" value="Tls1-like"/>
</dbReference>
<keyword evidence="6" id="KW-1185">Reference proteome</keyword>